<dbReference type="RefSeq" id="WP_377929277.1">
    <property type="nucleotide sequence ID" value="NZ_JBHUEM010000028.1"/>
</dbReference>
<dbReference type="GO" id="GO:0016787">
    <property type="term" value="F:hydrolase activity"/>
    <property type="evidence" value="ECO:0007669"/>
    <property type="project" value="UniProtKB-KW"/>
</dbReference>
<sequence length="253" mass="29437">MIDAHIHLEQYFEIDRQIETWKENGVQGVVAVSIDLRSSYRTLELQRKYPEFVYAAIGFHPEYPLPNPPDFEEWQTLLKTERHRIIAVGEIGLPHYNLEKLQAPLEAYLDFLSNCLVIANAEQLPVILHAVHDKAEVVCSLLQEKQITNAHFHWLKATQDVLETILQLGYFVSVTPEVCYRERDQKLALQTPLQQLLIETDGPWNFDGPFQHLDTSPLLLDPIIQTLSRLKGQDYEKIRDITLHNTKRCYRLN</sequence>
<dbReference type="PANTHER" id="PTHR46317:SF1">
    <property type="entry name" value="HYDROLASE, TATD FAMILY"/>
    <property type="match status" value="1"/>
</dbReference>
<dbReference type="InterPro" id="IPR018228">
    <property type="entry name" value="DNase_TatD-rel_CS"/>
</dbReference>
<comment type="similarity">
    <text evidence="1">Belongs to the metallo-dependent hydrolases superfamily. TatD-type hydrolase family.</text>
</comment>
<dbReference type="CDD" id="cd01310">
    <property type="entry name" value="TatD_DNAse"/>
    <property type="match status" value="1"/>
</dbReference>
<evidence type="ECO:0000256" key="3">
    <source>
        <dbReference type="ARBA" id="ARBA00022801"/>
    </source>
</evidence>
<keyword evidence="3 4" id="KW-0378">Hydrolase</keyword>
<keyword evidence="5" id="KW-1185">Reference proteome</keyword>
<evidence type="ECO:0000256" key="2">
    <source>
        <dbReference type="ARBA" id="ARBA00022723"/>
    </source>
</evidence>
<name>A0ABW4LSK2_9BACI</name>
<evidence type="ECO:0000256" key="1">
    <source>
        <dbReference type="ARBA" id="ARBA00009275"/>
    </source>
</evidence>
<dbReference type="InterPro" id="IPR001130">
    <property type="entry name" value="TatD-like"/>
</dbReference>
<dbReference type="PANTHER" id="PTHR46317">
    <property type="entry name" value="HYDROLASE OF PHP SUPERFAMILY-RELATED PROTEIN"/>
    <property type="match status" value="1"/>
</dbReference>
<dbReference type="Proteomes" id="UP001597214">
    <property type="component" value="Unassembled WGS sequence"/>
</dbReference>
<comment type="caution">
    <text evidence="4">The sequence shown here is derived from an EMBL/GenBank/DDBJ whole genome shotgun (WGS) entry which is preliminary data.</text>
</comment>
<protein>
    <submittedName>
        <fullName evidence="4">TatD family hydrolase</fullName>
    </submittedName>
</protein>
<dbReference type="InterPro" id="IPR032466">
    <property type="entry name" value="Metal_Hydrolase"/>
</dbReference>
<proteinExistence type="inferred from homology"/>
<evidence type="ECO:0000313" key="5">
    <source>
        <dbReference type="Proteomes" id="UP001597214"/>
    </source>
</evidence>
<dbReference type="PROSITE" id="PS01091">
    <property type="entry name" value="TATD_3"/>
    <property type="match status" value="1"/>
</dbReference>
<organism evidence="4 5">
    <name type="scientific">Bacillus salitolerans</name>
    <dbReference type="NCBI Taxonomy" id="1437434"/>
    <lineage>
        <taxon>Bacteria</taxon>
        <taxon>Bacillati</taxon>
        <taxon>Bacillota</taxon>
        <taxon>Bacilli</taxon>
        <taxon>Bacillales</taxon>
        <taxon>Bacillaceae</taxon>
        <taxon>Bacillus</taxon>
    </lineage>
</organism>
<gene>
    <name evidence="4" type="ORF">ACFSCX_16120</name>
</gene>
<evidence type="ECO:0000313" key="4">
    <source>
        <dbReference type="EMBL" id="MFD1738062.1"/>
    </source>
</evidence>
<dbReference type="Pfam" id="PF01026">
    <property type="entry name" value="TatD_DNase"/>
    <property type="match status" value="1"/>
</dbReference>
<dbReference type="SUPFAM" id="SSF51556">
    <property type="entry name" value="Metallo-dependent hydrolases"/>
    <property type="match status" value="1"/>
</dbReference>
<keyword evidence="2" id="KW-0479">Metal-binding</keyword>
<reference evidence="5" key="1">
    <citation type="journal article" date="2019" name="Int. J. Syst. Evol. Microbiol.">
        <title>The Global Catalogue of Microorganisms (GCM) 10K type strain sequencing project: providing services to taxonomists for standard genome sequencing and annotation.</title>
        <authorList>
            <consortium name="The Broad Institute Genomics Platform"/>
            <consortium name="The Broad Institute Genome Sequencing Center for Infectious Disease"/>
            <person name="Wu L."/>
            <person name="Ma J."/>
        </authorList>
    </citation>
    <scope>NUCLEOTIDE SEQUENCE [LARGE SCALE GENOMIC DNA]</scope>
    <source>
        <strain evidence="5">CCUG 49339</strain>
    </source>
</reference>
<dbReference type="EMBL" id="JBHUEM010000028">
    <property type="protein sequence ID" value="MFD1738062.1"/>
    <property type="molecule type" value="Genomic_DNA"/>
</dbReference>
<dbReference type="PIRSF" id="PIRSF005902">
    <property type="entry name" value="DNase_TatD"/>
    <property type="match status" value="1"/>
</dbReference>
<accession>A0ABW4LSK2</accession>
<dbReference type="Gene3D" id="3.20.20.140">
    <property type="entry name" value="Metal-dependent hydrolases"/>
    <property type="match status" value="1"/>
</dbReference>